<dbReference type="InterPro" id="IPR018940">
    <property type="entry name" value="EF-1_beta_acid_region_euk"/>
</dbReference>
<dbReference type="EMBL" id="JAUCMV010000002">
    <property type="protein sequence ID" value="KAK0421226.1"/>
    <property type="molecule type" value="Genomic_DNA"/>
</dbReference>
<keyword evidence="10" id="KW-1185">Reference proteome</keyword>
<dbReference type="FunFam" id="3.30.70.60:FF:000001">
    <property type="entry name" value="Elongation factor 1-beta 1 like"/>
    <property type="match status" value="1"/>
</dbReference>
<dbReference type="SUPFAM" id="SSF47616">
    <property type="entry name" value="GST C-terminal domain-like"/>
    <property type="match status" value="1"/>
</dbReference>
<dbReference type="GO" id="GO:0003746">
    <property type="term" value="F:translation elongation factor activity"/>
    <property type="evidence" value="ECO:0007669"/>
    <property type="project" value="UniProtKB-KW"/>
</dbReference>
<keyword evidence="2 4" id="KW-0251">Elongation factor</keyword>
<comment type="similarity">
    <text evidence="1 4">Belongs to the EF-1-beta/EF-1-delta family.</text>
</comment>
<comment type="caution">
    <text evidence="9">The sequence shown here is derived from an EMBL/GenBank/DDBJ whole genome shotgun (WGS) entry which is preliminary data.</text>
</comment>
<dbReference type="PROSITE" id="PS00825">
    <property type="entry name" value="EF1BD_2"/>
    <property type="match status" value="1"/>
</dbReference>
<dbReference type="CDD" id="cd00292">
    <property type="entry name" value="EF1B"/>
    <property type="match status" value="1"/>
</dbReference>
<evidence type="ECO:0000256" key="5">
    <source>
        <dbReference type="SAM" id="MobiDB-lite"/>
    </source>
</evidence>
<feature type="domain" description="Elongation factor 1 beta central acidic region eukaryote" evidence="8">
    <location>
        <begin position="203"/>
        <end position="229"/>
    </location>
</feature>
<dbReference type="Pfam" id="PF10587">
    <property type="entry name" value="EF-1_beta_acid"/>
    <property type="match status" value="1"/>
</dbReference>
<evidence type="ECO:0000256" key="2">
    <source>
        <dbReference type="ARBA" id="ARBA00022768"/>
    </source>
</evidence>
<dbReference type="GO" id="GO:0005853">
    <property type="term" value="C:eukaryotic translation elongation factor 1 complex"/>
    <property type="evidence" value="ECO:0007669"/>
    <property type="project" value="InterPro"/>
</dbReference>
<evidence type="ECO:0000259" key="7">
    <source>
        <dbReference type="SMART" id="SM00888"/>
    </source>
</evidence>
<evidence type="ECO:0000313" key="10">
    <source>
        <dbReference type="Proteomes" id="UP001175271"/>
    </source>
</evidence>
<evidence type="ECO:0000256" key="3">
    <source>
        <dbReference type="ARBA" id="ARBA00022917"/>
    </source>
</evidence>
<dbReference type="SMART" id="SM01182">
    <property type="entry name" value="EF-1_beta_acid"/>
    <property type="match status" value="1"/>
</dbReference>
<evidence type="ECO:0000256" key="1">
    <source>
        <dbReference type="ARBA" id="ARBA00007411"/>
    </source>
</evidence>
<accession>A0AA39ICU5</accession>
<organism evidence="9 10">
    <name type="scientific">Steinernema hermaphroditum</name>
    <dbReference type="NCBI Taxonomy" id="289476"/>
    <lineage>
        <taxon>Eukaryota</taxon>
        <taxon>Metazoa</taxon>
        <taxon>Ecdysozoa</taxon>
        <taxon>Nematoda</taxon>
        <taxon>Chromadorea</taxon>
        <taxon>Rhabditida</taxon>
        <taxon>Tylenchina</taxon>
        <taxon>Panagrolaimomorpha</taxon>
        <taxon>Strongyloidoidea</taxon>
        <taxon>Steinernematidae</taxon>
        <taxon>Steinernema</taxon>
    </lineage>
</organism>
<dbReference type="Gene3D" id="3.30.70.60">
    <property type="match status" value="1"/>
</dbReference>
<dbReference type="PANTHER" id="PTHR11595">
    <property type="entry name" value="EF-HAND AND COILED-COIL DOMAIN-CONTAINING FAMILY MEMBER"/>
    <property type="match status" value="1"/>
</dbReference>
<feature type="domain" description="Translation elongation factor EF1B beta/delta subunit guanine nucleotide exchange" evidence="7">
    <location>
        <begin position="238"/>
        <end position="324"/>
    </location>
</feature>
<dbReference type="GO" id="GO:0005085">
    <property type="term" value="F:guanyl-nucleotide exchange factor activity"/>
    <property type="evidence" value="ECO:0007669"/>
    <property type="project" value="TreeGrafter"/>
</dbReference>
<feature type="region of interest" description="Disordered" evidence="5">
    <location>
        <begin position="186"/>
        <end position="216"/>
    </location>
</feature>
<dbReference type="InterPro" id="IPR049720">
    <property type="entry name" value="EF1B_bsu/dsu"/>
</dbReference>
<sequence length="324" mass="36091">MIIAPDMLIFAVSLILLSVCWAQSPTSNQLQQISNAPSSYTFHNYLNDYNFYLSRFHPHLPLLPTLPKPHKPPPGIIPDSFANQRVQTDGDNHYILDSAGNAIYLYCQTCGRDAMVHNVSNDAGLAEFNTYLAENSYAAGFLPSGEDVELFGALKAAPCAKKHANVARWYKHIAVFSADERKAWPKASKSEEPAAADDDDLDLFGSDEEDDEEKKRITEERLKAYAEKKAKKPGPIAKSNIIYDVKPWDDTVDLHALEKEVRAIEMDGLVWGASKILPIAFGINKLQIMCVVEDDKVSSDVLEEKITDFEDLVQSVDVVAFNKV</sequence>
<evidence type="ECO:0008006" key="11">
    <source>
        <dbReference type="Google" id="ProtNLM"/>
    </source>
</evidence>
<feature type="signal peptide" evidence="6">
    <location>
        <begin position="1"/>
        <end position="22"/>
    </location>
</feature>
<proteinExistence type="inferred from homology"/>
<keyword evidence="3 4" id="KW-0648">Protein biosynthesis</keyword>
<evidence type="ECO:0000256" key="4">
    <source>
        <dbReference type="RuleBase" id="RU003791"/>
    </source>
</evidence>
<dbReference type="InterPro" id="IPR014038">
    <property type="entry name" value="EF1B_bsu/dsu_GNE"/>
</dbReference>
<evidence type="ECO:0000256" key="6">
    <source>
        <dbReference type="SAM" id="SignalP"/>
    </source>
</evidence>
<name>A0AA39ICU5_9BILA</name>
<dbReference type="PANTHER" id="PTHR11595:SF21">
    <property type="entry name" value="ELONGATION FACTOR 1-BETA"/>
    <property type="match status" value="1"/>
</dbReference>
<dbReference type="SUPFAM" id="SSF54984">
    <property type="entry name" value="eEF-1beta-like"/>
    <property type="match status" value="1"/>
</dbReference>
<keyword evidence="6" id="KW-0732">Signal</keyword>
<feature type="compositionally biased region" description="Acidic residues" evidence="5">
    <location>
        <begin position="194"/>
        <end position="212"/>
    </location>
</feature>
<gene>
    <name evidence="9" type="ORF">QR680_015123</name>
</gene>
<dbReference type="InterPro" id="IPR001326">
    <property type="entry name" value="Transl_elong_EF1B_B/D_CS"/>
</dbReference>
<dbReference type="InterPro" id="IPR036219">
    <property type="entry name" value="eEF-1beta-like_sf"/>
</dbReference>
<dbReference type="PROSITE" id="PS00824">
    <property type="entry name" value="EF1BD_1"/>
    <property type="match status" value="1"/>
</dbReference>
<reference evidence="9" key="1">
    <citation type="submission" date="2023-06" db="EMBL/GenBank/DDBJ databases">
        <title>Genomic analysis of the entomopathogenic nematode Steinernema hermaphroditum.</title>
        <authorList>
            <person name="Schwarz E.M."/>
            <person name="Heppert J.K."/>
            <person name="Baniya A."/>
            <person name="Schwartz H.T."/>
            <person name="Tan C.-H."/>
            <person name="Antoshechkin I."/>
            <person name="Sternberg P.W."/>
            <person name="Goodrich-Blair H."/>
            <person name="Dillman A.R."/>
        </authorList>
    </citation>
    <scope>NUCLEOTIDE SEQUENCE</scope>
    <source>
        <strain evidence="9">PS9179</strain>
        <tissue evidence="9">Whole animal</tissue>
    </source>
</reference>
<dbReference type="AlphaFoldDB" id="A0AA39ICU5"/>
<dbReference type="InterPro" id="IPR014717">
    <property type="entry name" value="Transl_elong_EF1B/ribsomal_bS6"/>
</dbReference>
<evidence type="ECO:0000259" key="8">
    <source>
        <dbReference type="SMART" id="SM01182"/>
    </source>
</evidence>
<dbReference type="GO" id="GO:0005829">
    <property type="term" value="C:cytosol"/>
    <property type="evidence" value="ECO:0007669"/>
    <property type="project" value="TreeGrafter"/>
</dbReference>
<feature type="chain" id="PRO_5041239715" description="Translation elongation factor EF1B beta/delta subunit guanine nucleotide exchange domain-containing protein" evidence="6">
    <location>
        <begin position="23"/>
        <end position="324"/>
    </location>
</feature>
<dbReference type="Pfam" id="PF00736">
    <property type="entry name" value="EF1_GNE"/>
    <property type="match status" value="1"/>
</dbReference>
<evidence type="ECO:0000313" key="9">
    <source>
        <dbReference type="EMBL" id="KAK0421226.1"/>
    </source>
</evidence>
<dbReference type="Proteomes" id="UP001175271">
    <property type="component" value="Unassembled WGS sequence"/>
</dbReference>
<protein>
    <recommendedName>
        <fullName evidence="11">Translation elongation factor EF1B beta/delta subunit guanine nucleotide exchange domain-containing protein</fullName>
    </recommendedName>
</protein>
<dbReference type="InterPro" id="IPR036282">
    <property type="entry name" value="Glutathione-S-Trfase_C_sf"/>
</dbReference>
<dbReference type="SMART" id="SM00888">
    <property type="entry name" value="EF1_GNE"/>
    <property type="match status" value="1"/>
</dbReference>